<keyword evidence="2" id="KW-1185">Reference proteome</keyword>
<dbReference type="KEGG" id="nvi:107982121"/>
<evidence type="ECO:0000313" key="2">
    <source>
        <dbReference type="Proteomes" id="UP000002358"/>
    </source>
</evidence>
<proteinExistence type="predicted"/>
<accession>A0A7M7T7Z4</accession>
<dbReference type="OrthoDB" id="10629840at2759"/>
<dbReference type="GeneID" id="107982121"/>
<reference evidence="1" key="1">
    <citation type="submission" date="2021-01" db="UniProtKB">
        <authorList>
            <consortium name="EnsemblMetazoa"/>
        </authorList>
    </citation>
    <scope>IDENTIFICATION</scope>
</reference>
<dbReference type="AlphaFoldDB" id="A0A7M7T7Z4"/>
<dbReference type="RefSeq" id="XP_031781165.1">
    <property type="nucleotide sequence ID" value="XM_031925305.2"/>
</dbReference>
<name>A0A7M7T7Z4_NASVI</name>
<evidence type="ECO:0008006" key="3">
    <source>
        <dbReference type="Google" id="ProtNLM"/>
    </source>
</evidence>
<evidence type="ECO:0000313" key="1">
    <source>
        <dbReference type="EnsemblMetazoa" id="XP_031781165"/>
    </source>
</evidence>
<dbReference type="Proteomes" id="UP000002358">
    <property type="component" value="Unassembled WGS sequence"/>
</dbReference>
<organism evidence="1 2">
    <name type="scientific">Nasonia vitripennis</name>
    <name type="common">Parasitic wasp</name>
    <dbReference type="NCBI Taxonomy" id="7425"/>
    <lineage>
        <taxon>Eukaryota</taxon>
        <taxon>Metazoa</taxon>
        <taxon>Ecdysozoa</taxon>
        <taxon>Arthropoda</taxon>
        <taxon>Hexapoda</taxon>
        <taxon>Insecta</taxon>
        <taxon>Pterygota</taxon>
        <taxon>Neoptera</taxon>
        <taxon>Endopterygota</taxon>
        <taxon>Hymenoptera</taxon>
        <taxon>Apocrita</taxon>
        <taxon>Proctotrupomorpha</taxon>
        <taxon>Chalcidoidea</taxon>
        <taxon>Pteromalidae</taxon>
        <taxon>Pteromalinae</taxon>
        <taxon>Nasonia</taxon>
    </lineage>
</organism>
<sequence length="154" mass="17918">MTLFDTRLQNLEELATKIYTTTKRETKKKSMVRKDRPAFLPFSTKEDLLLFDDASEDDYNAFVDYLSYLGGGNTSAAASTYFRKCIKMTEDLFSNLTWTGSKKQKLISSVREGMAIPSRTLEMSSLPFTLEAWKRVFFMHVLRKKFYIKENRMG</sequence>
<dbReference type="EnsemblMetazoa" id="XM_031925305">
    <property type="protein sequence ID" value="XP_031781165"/>
    <property type="gene ID" value="LOC107982121"/>
</dbReference>
<dbReference type="InParanoid" id="A0A7M7T7Z4"/>
<protein>
    <recommendedName>
        <fullName evidence="3">DUF4806 domain-containing protein</fullName>
    </recommendedName>
</protein>